<sequence length="102" mass="11398">MQTERVKSRGVLLKVASHIVQLAVIVREAEGINDNDAYMVAEQIIDHVSASHHVPSQDCWPVQVVCRAWQVVVQHQPSCRCRGADMNTVADKLVKLDWVAVN</sequence>
<accession>A0A0P6XJ73</accession>
<protein>
    <submittedName>
        <fullName evidence="1">Uncharacterized protein</fullName>
    </submittedName>
</protein>
<dbReference type="RefSeq" id="WP_054537079.1">
    <property type="nucleotide sequence ID" value="NZ_LGKP01000040.1"/>
</dbReference>
<gene>
    <name evidence="1" type="ORF">SE18_24370</name>
</gene>
<reference evidence="1 2" key="1">
    <citation type="submission" date="2015-07" db="EMBL/GenBank/DDBJ databases">
        <title>Whole genome sequence of Herpetosiphon geysericola DSM 7119.</title>
        <authorList>
            <person name="Hemp J."/>
            <person name="Ward L.M."/>
            <person name="Pace L.A."/>
            <person name="Fischer W.W."/>
        </authorList>
    </citation>
    <scope>NUCLEOTIDE SEQUENCE [LARGE SCALE GENOMIC DNA]</scope>
    <source>
        <strain evidence="1 2">DSM 7119</strain>
    </source>
</reference>
<dbReference type="Proteomes" id="UP000050277">
    <property type="component" value="Unassembled WGS sequence"/>
</dbReference>
<organism evidence="1 2">
    <name type="scientific">Herpetosiphon geysericola</name>
    <dbReference type="NCBI Taxonomy" id="70996"/>
    <lineage>
        <taxon>Bacteria</taxon>
        <taxon>Bacillati</taxon>
        <taxon>Chloroflexota</taxon>
        <taxon>Chloroflexia</taxon>
        <taxon>Herpetosiphonales</taxon>
        <taxon>Herpetosiphonaceae</taxon>
        <taxon>Herpetosiphon</taxon>
    </lineage>
</organism>
<keyword evidence="2" id="KW-1185">Reference proteome</keyword>
<proteinExistence type="predicted"/>
<name>A0A0P6XJ73_9CHLR</name>
<dbReference type="OrthoDB" id="9837430at2"/>
<evidence type="ECO:0000313" key="2">
    <source>
        <dbReference type="Proteomes" id="UP000050277"/>
    </source>
</evidence>
<dbReference type="EMBL" id="LGKP01000040">
    <property type="protein sequence ID" value="KPL80196.1"/>
    <property type="molecule type" value="Genomic_DNA"/>
</dbReference>
<comment type="caution">
    <text evidence="1">The sequence shown here is derived from an EMBL/GenBank/DDBJ whole genome shotgun (WGS) entry which is preliminary data.</text>
</comment>
<dbReference type="AlphaFoldDB" id="A0A0P6XJ73"/>
<evidence type="ECO:0000313" key="1">
    <source>
        <dbReference type="EMBL" id="KPL80196.1"/>
    </source>
</evidence>